<feature type="region of interest" description="Disordered" evidence="9">
    <location>
        <begin position="41"/>
        <end position="60"/>
    </location>
</feature>
<evidence type="ECO:0000259" key="12">
    <source>
        <dbReference type="PROSITE" id="PS51019"/>
    </source>
</evidence>
<feature type="chain" id="PRO_5037472298" description="Reelin domain-containing protein" evidence="11">
    <location>
        <begin position="19"/>
        <end position="210"/>
    </location>
</feature>
<comment type="subcellular location">
    <subcellularLocation>
        <location evidence="1">Secreted</location>
    </subcellularLocation>
</comment>
<evidence type="ECO:0000256" key="7">
    <source>
        <dbReference type="ARBA" id="ARBA00022859"/>
    </source>
</evidence>
<dbReference type="InterPro" id="IPR002861">
    <property type="entry name" value="Reeler_dom"/>
</dbReference>
<keyword evidence="10" id="KW-0812">Transmembrane</keyword>
<dbReference type="InterPro" id="IPR051237">
    <property type="entry name" value="Ferric-chelate_Red/DefProt"/>
</dbReference>
<evidence type="ECO:0000256" key="1">
    <source>
        <dbReference type="ARBA" id="ARBA00004613"/>
    </source>
</evidence>
<dbReference type="Gene3D" id="2.60.40.4060">
    <property type="entry name" value="Reeler domain"/>
    <property type="match status" value="1"/>
</dbReference>
<reference evidence="13" key="1">
    <citation type="submission" date="2022-11" db="UniProtKB">
        <authorList>
            <consortium name="EnsemblMetazoa"/>
        </authorList>
    </citation>
    <scope>IDENTIFICATION</scope>
</reference>
<evidence type="ECO:0000256" key="5">
    <source>
        <dbReference type="ARBA" id="ARBA00022588"/>
    </source>
</evidence>
<dbReference type="OMA" id="PPCDEGP"/>
<evidence type="ECO:0000256" key="11">
    <source>
        <dbReference type="SAM" id="SignalP"/>
    </source>
</evidence>
<keyword evidence="7" id="KW-0391">Immunity</keyword>
<keyword evidence="10" id="KW-0472">Membrane</keyword>
<proteinExistence type="inferred from homology"/>
<evidence type="ECO:0000256" key="6">
    <source>
        <dbReference type="ARBA" id="ARBA00022729"/>
    </source>
</evidence>
<keyword evidence="6 11" id="KW-0732">Signal</keyword>
<dbReference type="InterPro" id="IPR042307">
    <property type="entry name" value="Reeler_sf"/>
</dbReference>
<evidence type="ECO:0000256" key="4">
    <source>
        <dbReference type="ARBA" id="ARBA00022529"/>
    </source>
</evidence>
<keyword evidence="5" id="KW-0399">Innate immunity</keyword>
<evidence type="ECO:0000313" key="13">
    <source>
        <dbReference type="EnsemblMetazoa" id="XP_038069450.1"/>
    </source>
</evidence>
<evidence type="ECO:0000256" key="8">
    <source>
        <dbReference type="ARBA" id="ARBA00023022"/>
    </source>
</evidence>
<evidence type="ECO:0000256" key="3">
    <source>
        <dbReference type="ARBA" id="ARBA00022525"/>
    </source>
</evidence>
<dbReference type="AlphaFoldDB" id="A0A914AZ67"/>
<keyword evidence="3" id="KW-0964">Secreted</keyword>
<dbReference type="OrthoDB" id="6418377at2759"/>
<dbReference type="GO" id="GO:0016020">
    <property type="term" value="C:membrane"/>
    <property type="evidence" value="ECO:0007669"/>
    <property type="project" value="TreeGrafter"/>
</dbReference>
<organism evidence="13 14">
    <name type="scientific">Patiria miniata</name>
    <name type="common">Bat star</name>
    <name type="synonym">Asterina miniata</name>
    <dbReference type="NCBI Taxonomy" id="46514"/>
    <lineage>
        <taxon>Eukaryota</taxon>
        <taxon>Metazoa</taxon>
        <taxon>Echinodermata</taxon>
        <taxon>Eleutherozoa</taxon>
        <taxon>Asterozoa</taxon>
        <taxon>Asteroidea</taxon>
        <taxon>Valvatacea</taxon>
        <taxon>Valvatida</taxon>
        <taxon>Asterinidae</taxon>
        <taxon>Patiria</taxon>
    </lineage>
</organism>
<name>A0A914AZ67_PATMI</name>
<dbReference type="GO" id="GO:0045087">
    <property type="term" value="P:innate immune response"/>
    <property type="evidence" value="ECO:0007669"/>
    <property type="project" value="UniProtKB-KW"/>
</dbReference>
<dbReference type="PANTHER" id="PTHR45828:SF9">
    <property type="entry name" value="CELL WALL INTEGRITY AND STRESS RESPONSE COMPONENT 4-LIKE-RELATED"/>
    <property type="match status" value="1"/>
</dbReference>
<evidence type="ECO:0000313" key="14">
    <source>
        <dbReference type="Proteomes" id="UP000887568"/>
    </source>
</evidence>
<dbReference type="EnsemblMetazoa" id="XM_038213522.1">
    <property type="protein sequence ID" value="XP_038069450.1"/>
    <property type="gene ID" value="LOC119738614"/>
</dbReference>
<keyword evidence="4" id="KW-0929">Antimicrobial</keyword>
<dbReference type="GeneID" id="119738614"/>
<sequence length="210" mass="22337">MAVRYLLVVLCTICGVWGFETGPPIDQFPNLCRDMVPTGHQPRNATGASPYRVTSANSTYSPGKSLKVIVEAIDGTTEIEGLFVQARRSGQGKDKNKAIGEFAEPPTKTKLLKCGHANSAWAHSAELEATAAEVTWKAPPCDEGPLVFMATIVKGPKEMYWTGVLSTELTFSGTEGAECSAAPTSASVSGIAMMMSVVLALCLAVFKNYN</sequence>
<dbReference type="GO" id="GO:0005576">
    <property type="term" value="C:extracellular region"/>
    <property type="evidence" value="ECO:0007669"/>
    <property type="project" value="UniProtKB-SubCell"/>
</dbReference>
<evidence type="ECO:0000256" key="9">
    <source>
        <dbReference type="SAM" id="MobiDB-lite"/>
    </source>
</evidence>
<keyword evidence="10" id="KW-1133">Transmembrane helix</keyword>
<dbReference type="RefSeq" id="XP_038069450.1">
    <property type="nucleotide sequence ID" value="XM_038213522.1"/>
</dbReference>
<keyword evidence="14" id="KW-1185">Reference proteome</keyword>
<feature type="domain" description="Reelin" evidence="12">
    <location>
        <begin position="13"/>
        <end position="183"/>
    </location>
</feature>
<evidence type="ECO:0000256" key="10">
    <source>
        <dbReference type="SAM" id="Phobius"/>
    </source>
</evidence>
<accession>A0A914AZ67</accession>
<dbReference type="Pfam" id="PF02014">
    <property type="entry name" value="Reeler"/>
    <property type="match status" value="1"/>
</dbReference>
<keyword evidence="8" id="KW-0044">Antibiotic</keyword>
<dbReference type="PROSITE" id="PS51019">
    <property type="entry name" value="REELIN"/>
    <property type="match status" value="1"/>
</dbReference>
<evidence type="ECO:0000256" key="2">
    <source>
        <dbReference type="ARBA" id="ARBA00008501"/>
    </source>
</evidence>
<dbReference type="GO" id="GO:0042742">
    <property type="term" value="P:defense response to bacterium"/>
    <property type="evidence" value="ECO:0007669"/>
    <property type="project" value="UniProtKB-KW"/>
</dbReference>
<comment type="similarity">
    <text evidence="2">Belongs to the insect defense protein family.</text>
</comment>
<dbReference type="CDD" id="cd08544">
    <property type="entry name" value="Reeler"/>
    <property type="match status" value="1"/>
</dbReference>
<dbReference type="PANTHER" id="PTHR45828">
    <property type="entry name" value="CYTOCHROME B561/FERRIC REDUCTASE TRANSMEMBRANE"/>
    <property type="match status" value="1"/>
</dbReference>
<feature type="signal peptide" evidence="11">
    <location>
        <begin position="1"/>
        <end position="18"/>
    </location>
</feature>
<feature type="transmembrane region" description="Helical" evidence="10">
    <location>
        <begin position="186"/>
        <end position="206"/>
    </location>
</feature>
<protein>
    <recommendedName>
        <fullName evidence="12">Reelin domain-containing protein</fullName>
    </recommendedName>
</protein>
<dbReference type="Proteomes" id="UP000887568">
    <property type="component" value="Unplaced"/>
</dbReference>